<dbReference type="NCBIfam" id="TIGR00231">
    <property type="entry name" value="small_GTP"/>
    <property type="match status" value="1"/>
</dbReference>
<dbReference type="InterPro" id="IPR001806">
    <property type="entry name" value="Small_GTPase"/>
</dbReference>
<name>A0A1J4KKD0_9EUKA</name>
<dbReference type="EMBL" id="MLAK01000583">
    <property type="protein sequence ID" value="OHT11586.1"/>
    <property type="molecule type" value="Genomic_DNA"/>
</dbReference>
<dbReference type="Pfam" id="PF00071">
    <property type="entry name" value="Ras"/>
    <property type="match status" value="1"/>
</dbReference>
<dbReference type="SMART" id="SM00173">
    <property type="entry name" value="RAS"/>
    <property type="match status" value="1"/>
</dbReference>
<dbReference type="SUPFAM" id="SSF52540">
    <property type="entry name" value="P-loop containing nucleoside triphosphate hydrolases"/>
    <property type="match status" value="1"/>
</dbReference>
<comment type="caution">
    <text evidence="3">The sequence shown here is derived from an EMBL/GenBank/DDBJ whole genome shotgun (WGS) entry which is preliminary data.</text>
</comment>
<protein>
    <submittedName>
        <fullName evidence="3">Ras-like GTP-binding protein RYL1</fullName>
    </submittedName>
</protein>
<dbReference type="RefSeq" id="XP_068364722.1">
    <property type="nucleotide sequence ID" value="XM_068500411.1"/>
</dbReference>
<dbReference type="GeneID" id="94835115"/>
<reference evidence="3" key="1">
    <citation type="submission" date="2016-10" db="EMBL/GenBank/DDBJ databases">
        <authorList>
            <person name="Benchimol M."/>
            <person name="Almeida L.G."/>
            <person name="Vasconcelos A.T."/>
            <person name="Perreira-Neves A."/>
            <person name="Rosa I.A."/>
            <person name="Tasca T."/>
            <person name="Bogo M.R."/>
            <person name="de Souza W."/>
        </authorList>
    </citation>
    <scope>NUCLEOTIDE SEQUENCE [LARGE SCALE GENOMIC DNA]</scope>
    <source>
        <strain evidence="3">K</strain>
    </source>
</reference>
<dbReference type="FunFam" id="3.40.50.300:FF:000823">
    <property type="entry name" value="Small GTPase RAB, putative"/>
    <property type="match status" value="1"/>
</dbReference>
<dbReference type="PANTHER" id="PTHR47978">
    <property type="match status" value="1"/>
</dbReference>
<dbReference type="GO" id="GO:0003924">
    <property type="term" value="F:GTPase activity"/>
    <property type="evidence" value="ECO:0007669"/>
    <property type="project" value="InterPro"/>
</dbReference>
<dbReference type="InterPro" id="IPR005225">
    <property type="entry name" value="Small_GTP-bd"/>
</dbReference>
<evidence type="ECO:0000313" key="3">
    <source>
        <dbReference type="EMBL" id="OHT11586.1"/>
    </source>
</evidence>
<dbReference type="OrthoDB" id="63533at2759"/>
<dbReference type="PROSITE" id="PS51419">
    <property type="entry name" value="RAB"/>
    <property type="match status" value="1"/>
</dbReference>
<dbReference type="Proteomes" id="UP000179807">
    <property type="component" value="Unassembled WGS sequence"/>
</dbReference>
<dbReference type="PRINTS" id="PR00449">
    <property type="entry name" value="RASTRNSFRMNG"/>
</dbReference>
<dbReference type="SMART" id="SM00174">
    <property type="entry name" value="RHO"/>
    <property type="match status" value="1"/>
</dbReference>
<dbReference type="PROSITE" id="PS51420">
    <property type="entry name" value="RHO"/>
    <property type="match status" value="1"/>
</dbReference>
<dbReference type="SMART" id="SM00176">
    <property type="entry name" value="RAN"/>
    <property type="match status" value="1"/>
</dbReference>
<dbReference type="AlphaFoldDB" id="A0A1J4KKD0"/>
<evidence type="ECO:0000256" key="1">
    <source>
        <dbReference type="ARBA" id="ARBA00022741"/>
    </source>
</evidence>
<keyword evidence="4" id="KW-1185">Reference proteome</keyword>
<dbReference type="SMART" id="SM00175">
    <property type="entry name" value="RAB"/>
    <property type="match status" value="1"/>
</dbReference>
<dbReference type="CDD" id="cd00154">
    <property type="entry name" value="Rab"/>
    <property type="match status" value="1"/>
</dbReference>
<keyword evidence="1" id="KW-0547">Nucleotide-binding</keyword>
<organism evidence="3 4">
    <name type="scientific">Tritrichomonas foetus</name>
    <dbReference type="NCBI Taxonomy" id="1144522"/>
    <lineage>
        <taxon>Eukaryota</taxon>
        <taxon>Metamonada</taxon>
        <taxon>Parabasalia</taxon>
        <taxon>Tritrichomonadida</taxon>
        <taxon>Tritrichomonadidae</taxon>
        <taxon>Tritrichomonas</taxon>
    </lineage>
</organism>
<dbReference type="PROSITE" id="PS51421">
    <property type="entry name" value="RAS"/>
    <property type="match status" value="1"/>
</dbReference>
<dbReference type="Gene3D" id="3.40.50.300">
    <property type="entry name" value="P-loop containing nucleotide triphosphate hydrolases"/>
    <property type="match status" value="1"/>
</dbReference>
<dbReference type="InterPro" id="IPR027417">
    <property type="entry name" value="P-loop_NTPase"/>
</dbReference>
<gene>
    <name evidence="3" type="primary">RYL1</name>
    <name evidence="3" type="ORF">TRFO_18828</name>
</gene>
<evidence type="ECO:0000313" key="4">
    <source>
        <dbReference type="Proteomes" id="UP000179807"/>
    </source>
</evidence>
<evidence type="ECO:0000256" key="2">
    <source>
        <dbReference type="SAM" id="MobiDB-lite"/>
    </source>
</evidence>
<proteinExistence type="predicted"/>
<accession>A0A1J4KKD0</accession>
<sequence>MDDEDEIKIVLLGQTSVGKTCIVNYFIVRRFDDSVSPTLGASFASKTFDIGDDQITLQIWDTAGQERFKVLAPMYYRGSHAALLVYSITDQSSFSEIDYWINNLRENTDGNVQIFLIGNKTDLNEQRAIKEEEGQEKATLLGATFIETSAVNGNGIDELFIMVAKKCFEQIEKDNKSKNDTAKQGNIDMHESKEKKTKKCC</sequence>
<feature type="region of interest" description="Disordered" evidence="2">
    <location>
        <begin position="178"/>
        <end position="201"/>
    </location>
</feature>
<dbReference type="GO" id="GO:0005525">
    <property type="term" value="F:GTP binding"/>
    <property type="evidence" value="ECO:0007669"/>
    <property type="project" value="InterPro"/>
</dbReference>
<dbReference type="VEuPathDB" id="TrichDB:TRFO_18828"/>